<dbReference type="AlphaFoldDB" id="G3HX57"/>
<evidence type="ECO:0000313" key="1">
    <source>
        <dbReference type="EMBL" id="EGV92652.1"/>
    </source>
</evidence>
<evidence type="ECO:0000313" key="2">
    <source>
        <dbReference type="Proteomes" id="UP000001075"/>
    </source>
</evidence>
<proteinExistence type="predicted"/>
<organism evidence="1 2">
    <name type="scientific">Cricetulus griseus</name>
    <name type="common">Chinese hamster</name>
    <name type="synonym">Cricetulus barabensis griseus</name>
    <dbReference type="NCBI Taxonomy" id="10029"/>
    <lineage>
        <taxon>Eukaryota</taxon>
        <taxon>Metazoa</taxon>
        <taxon>Chordata</taxon>
        <taxon>Craniata</taxon>
        <taxon>Vertebrata</taxon>
        <taxon>Euteleostomi</taxon>
        <taxon>Mammalia</taxon>
        <taxon>Eutheria</taxon>
        <taxon>Euarchontoglires</taxon>
        <taxon>Glires</taxon>
        <taxon>Rodentia</taxon>
        <taxon>Myomorpha</taxon>
        <taxon>Muroidea</taxon>
        <taxon>Cricetidae</taxon>
        <taxon>Cricetinae</taxon>
        <taxon>Cricetulus</taxon>
    </lineage>
</organism>
<sequence length="56" mass="6427">MNFFSTTTTTKKPKCIVRPLASLVCALIKCYMYSAFETRQIFHTSLNMKNYGLIAE</sequence>
<reference evidence="2" key="1">
    <citation type="journal article" date="2011" name="Nat. Biotechnol.">
        <title>The genomic sequence of the Chinese hamster ovary (CHO)-K1 cell line.</title>
        <authorList>
            <person name="Xu X."/>
            <person name="Nagarajan H."/>
            <person name="Lewis N.E."/>
            <person name="Pan S."/>
            <person name="Cai Z."/>
            <person name="Liu X."/>
            <person name="Chen W."/>
            <person name="Xie M."/>
            <person name="Wang W."/>
            <person name="Hammond S."/>
            <person name="Andersen M.R."/>
            <person name="Neff N."/>
            <person name="Passarelli B."/>
            <person name="Koh W."/>
            <person name="Fan H.C."/>
            <person name="Wang J."/>
            <person name="Gui Y."/>
            <person name="Lee K.H."/>
            <person name="Betenbaugh M.J."/>
            <person name="Quake S.R."/>
            <person name="Famili I."/>
            <person name="Palsson B.O."/>
            <person name="Wang J."/>
        </authorList>
    </citation>
    <scope>NUCLEOTIDE SEQUENCE [LARGE SCALE GENOMIC DNA]</scope>
    <source>
        <strain evidence="2">CHO K1 cell line</strain>
    </source>
</reference>
<dbReference type="InParanoid" id="G3HX57"/>
<accession>G3HX57</accession>
<dbReference type="EMBL" id="JH000858">
    <property type="protein sequence ID" value="EGV92652.1"/>
    <property type="molecule type" value="Genomic_DNA"/>
</dbReference>
<dbReference type="Proteomes" id="UP000001075">
    <property type="component" value="Unassembled WGS sequence"/>
</dbReference>
<gene>
    <name evidence="1" type="ORF">I79_015574</name>
</gene>
<name>G3HX57_CRIGR</name>
<protein>
    <submittedName>
        <fullName evidence="1">Uncharacterized protein</fullName>
    </submittedName>
</protein>